<reference evidence="1" key="1">
    <citation type="submission" date="2022-01" db="EMBL/GenBank/DDBJ databases">
        <title>Vibrio aestuarianus Clade A and Clade B isolates are associated with Pacific oyster (Crassostrea gigas) disease outbreaks across Ireland.</title>
        <authorList>
            <person name="Coyle N."/>
            <person name="O'Toole C."/>
            <person name="Thomas J.C.L."/>
            <person name="Ryder D."/>
            <person name="Cheslett D."/>
            <person name="Feist S."/>
            <person name="Bean T."/>
            <person name="Joseph A."/>
            <person name="Waina A."/>
            <person name="Feil E."/>
            <person name="Verner-Jeffreys D.W."/>
        </authorList>
    </citation>
    <scope>NUCLEOTIDE SEQUENCE</scope>
    <source>
        <strain evidence="1">S/17/14 A</strain>
    </source>
</reference>
<name>A0AA43G3C0_VIBSP</name>
<evidence type="ECO:0000313" key="2">
    <source>
        <dbReference type="Proteomes" id="UP001159663"/>
    </source>
</evidence>
<dbReference type="AlphaFoldDB" id="A0AA43G3C0"/>
<evidence type="ECO:0000313" key="1">
    <source>
        <dbReference type="EMBL" id="MDH5924231.1"/>
    </source>
</evidence>
<organism evidence="1 2">
    <name type="scientific">Vibrio splendidus</name>
    <dbReference type="NCBI Taxonomy" id="29497"/>
    <lineage>
        <taxon>Bacteria</taxon>
        <taxon>Pseudomonadati</taxon>
        <taxon>Pseudomonadota</taxon>
        <taxon>Gammaproteobacteria</taxon>
        <taxon>Vibrionales</taxon>
        <taxon>Vibrionaceae</taxon>
        <taxon>Vibrio</taxon>
    </lineage>
</organism>
<sequence length="66" mass="7043">MRDKDAKGERDYTALSATSIDALVQAMSGFAPQGGDNGFMDNLDSKSRVAITKAWSDVSRGKNAFA</sequence>
<dbReference type="EMBL" id="JAKMYX010000178">
    <property type="protein sequence ID" value="MDH5924231.1"/>
    <property type="molecule type" value="Genomic_DNA"/>
</dbReference>
<protein>
    <submittedName>
        <fullName evidence="1">RTX toxin</fullName>
    </submittedName>
</protein>
<dbReference type="Proteomes" id="UP001159663">
    <property type="component" value="Unassembled WGS sequence"/>
</dbReference>
<proteinExistence type="predicted"/>
<comment type="caution">
    <text evidence="1">The sequence shown here is derived from an EMBL/GenBank/DDBJ whole genome shotgun (WGS) entry which is preliminary data.</text>
</comment>
<accession>A0AA43G3C0</accession>
<gene>
    <name evidence="1" type="ORF">L8R85_24815</name>
</gene>